<organism evidence="1 2">
    <name type="scientific">Melastoma candidum</name>
    <dbReference type="NCBI Taxonomy" id="119954"/>
    <lineage>
        <taxon>Eukaryota</taxon>
        <taxon>Viridiplantae</taxon>
        <taxon>Streptophyta</taxon>
        <taxon>Embryophyta</taxon>
        <taxon>Tracheophyta</taxon>
        <taxon>Spermatophyta</taxon>
        <taxon>Magnoliopsida</taxon>
        <taxon>eudicotyledons</taxon>
        <taxon>Gunneridae</taxon>
        <taxon>Pentapetalae</taxon>
        <taxon>rosids</taxon>
        <taxon>malvids</taxon>
        <taxon>Myrtales</taxon>
        <taxon>Melastomataceae</taxon>
        <taxon>Melastomatoideae</taxon>
        <taxon>Melastomateae</taxon>
        <taxon>Melastoma</taxon>
    </lineage>
</organism>
<evidence type="ECO:0000313" key="1">
    <source>
        <dbReference type="EMBL" id="KAI4340837.1"/>
    </source>
</evidence>
<accession>A0ACB9NWY9</accession>
<reference evidence="2" key="1">
    <citation type="journal article" date="2023" name="Front. Plant Sci.">
        <title>Chromosomal-level genome assembly of Melastoma candidum provides insights into trichome evolution.</title>
        <authorList>
            <person name="Zhong Y."/>
            <person name="Wu W."/>
            <person name="Sun C."/>
            <person name="Zou P."/>
            <person name="Liu Y."/>
            <person name="Dai S."/>
            <person name="Zhou R."/>
        </authorList>
    </citation>
    <scope>NUCLEOTIDE SEQUENCE [LARGE SCALE GENOMIC DNA]</scope>
</reference>
<gene>
    <name evidence="1" type="ORF">MLD38_025638</name>
</gene>
<name>A0ACB9NWY9_9MYRT</name>
<sequence length="1029" mass="114942">MGIRLTCSPWPLAPTILSSTRKADQASLDTESPPDFSRMAPTLHELSIDHDANSSSSSSSSPSTSPVYLPFSDCNSDRSESFSSPHNTHLLLVSCGSDDLIHSVISDLDSSRPLDPSRPLDLRRRAAFELRLLTKNKPDICSRIDRADAIKPLVSLISSSDPQLQEYCVTAILNIALCDDNKGLIVSSGAIGPLMRALRSGKATARENAACALLWLSQVEENKTAISRGGEILPLVELLEMGISRGKKDAATALYSLCSIKENKVRRRRSVGFSRSLPRRSQIIIQSICLLNMSQVDNDPLLRGETTCGTLLCELQVIWDEVGESDAERDEMLLELERECLEVYRRKVDQASRYRAKLRQTMADQEAELAAICSAMGERPVSIRQPDQNAESLKDELKRILPQLEEMRKRKNDRQQQFLEVLQQLQRISNELNASAKHMPLPVTVDDSDLSLRKLEELHKQLQALQLEKSNRLKQVQEYLNALHSLCLALGLDFNVTTSEIPFDTSASGGTGDISTGAIERLALKIHNLRETKVQRMQKIQDFATTLLGLWSLMDTPAEEQQKFQYVTRNVAALEHEITDANALSLDTLSHVESEVARLEGLKLSKMKELVFKKRSDFEDICRRTHLIPEDDTTMEAVLEAMKSGLVDADSVLQKFELQMAKVKEEAFSRKELLERVEKWLAACDEESWLEEYNRDENRYNAGRGAHLTLKRAEKARSLVNKLPAMVEALTSKTVAWEKERGTDFTYDGVRLLSMLDDYNILRQAKEEQRRRLRDQKKLQGQLMAEQEALYGSKPSPSKIQNAKKAPRTSTGIANNRKLSLGGTMLAQTPKIDRHSIKSTPHSRPGRKNERENQIDRLNLPQDDFFVGPSPVGKKVIDATGRPIKNNSFVSVNAHEPESPMVRKPFSPLASTASTKLGGRINSMDESSFAPVEAAHKIAPGSAMFATPSKTVSIVDEENRTPKVMPTPMPATPLTVSVPMHTAMTPNSLPLQVAVPMVKDIPEEVEYSFEERRMGFMVSGTKVKSVIQF</sequence>
<comment type="caution">
    <text evidence="1">The sequence shown here is derived from an EMBL/GenBank/DDBJ whole genome shotgun (WGS) entry which is preliminary data.</text>
</comment>
<keyword evidence="2" id="KW-1185">Reference proteome</keyword>
<protein>
    <submittedName>
        <fullName evidence="1">Uncharacterized protein</fullName>
    </submittedName>
</protein>
<proteinExistence type="predicted"/>
<evidence type="ECO:0000313" key="2">
    <source>
        <dbReference type="Proteomes" id="UP001057402"/>
    </source>
</evidence>
<dbReference type="EMBL" id="CM042886">
    <property type="protein sequence ID" value="KAI4340837.1"/>
    <property type="molecule type" value="Genomic_DNA"/>
</dbReference>
<dbReference type="Proteomes" id="UP001057402">
    <property type="component" value="Chromosome 7"/>
</dbReference>